<feature type="compositionally biased region" description="Polar residues" evidence="13">
    <location>
        <begin position="388"/>
        <end position="397"/>
    </location>
</feature>
<evidence type="ECO:0000256" key="8">
    <source>
        <dbReference type="ARBA" id="ARBA00022842"/>
    </source>
</evidence>
<dbReference type="AlphaFoldDB" id="A0AAI8VAG0"/>
<evidence type="ECO:0000313" key="17">
    <source>
        <dbReference type="Proteomes" id="UP001295740"/>
    </source>
</evidence>
<comment type="similarity">
    <text evidence="4">Belongs to the neutral sphingomyelinase family.</text>
</comment>
<evidence type="ECO:0000256" key="11">
    <source>
        <dbReference type="ARBA" id="ARBA00023098"/>
    </source>
</evidence>
<keyword evidence="17" id="KW-1185">Reference proteome</keyword>
<dbReference type="Pfam" id="PF03372">
    <property type="entry name" value="Exo_endo_phos"/>
    <property type="match status" value="1"/>
</dbReference>
<keyword evidence="5 14" id="KW-0812">Transmembrane</keyword>
<dbReference type="EMBL" id="CAUWAG010000003">
    <property type="protein sequence ID" value="CAJ2500982.1"/>
    <property type="molecule type" value="Genomic_DNA"/>
</dbReference>
<evidence type="ECO:0000256" key="3">
    <source>
        <dbReference type="ARBA" id="ARBA00004991"/>
    </source>
</evidence>
<dbReference type="GO" id="GO:0016020">
    <property type="term" value="C:membrane"/>
    <property type="evidence" value="ECO:0007669"/>
    <property type="project" value="UniProtKB-SubCell"/>
</dbReference>
<reference evidence="16" key="1">
    <citation type="submission" date="2023-10" db="EMBL/GenBank/DDBJ databases">
        <authorList>
            <person name="Hackl T."/>
        </authorList>
    </citation>
    <scope>NUCLEOTIDE SEQUENCE</scope>
</reference>
<feature type="transmembrane region" description="Helical" evidence="14">
    <location>
        <begin position="568"/>
        <end position="594"/>
    </location>
</feature>
<dbReference type="InterPro" id="IPR038772">
    <property type="entry name" value="Sph/SMPD2-like"/>
</dbReference>
<evidence type="ECO:0000256" key="7">
    <source>
        <dbReference type="ARBA" id="ARBA00022801"/>
    </source>
</evidence>
<feature type="region of interest" description="Disordered" evidence="13">
    <location>
        <begin position="373"/>
        <end position="430"/>
    </location>
</feature>
<dbReference type="FunFam" id="3.60.10.10:FF:000059">
    <property type="entry name" value="Inositol phosphosphingolipids phospholipase C"/>
    <property type="match status" value="1"/>
</dbReference>
<keyword evidence="12 14" id="KW-0472">Membrane</keyword>
<evidence type="ECO:0000256" key="5">
    <source>
        <dbReference type="ARBA" id="ARBA00022692"/>
    </source>
</evidence>
<keyword evidence="11" id="KW-0443">Lipid metabolism</keyword>
<dbReference type="InterPro" id="IPR036691">
    <property type="entry name" value="Endo/exonu/phosph_ase_sf"/>
</dbReference>
<feature type="compositionally biased region" description="Basic and acidic residues" evidence="13">
    <location>
        <begin position="375"/>
        <end position="387"/>
    </location>
</feature>
<keyword evidence="8" id="KW-0460">Magnesium</keyword>
<dbReference type="Gene3D" id="3.60.10.10">
    <property type="entry name" value="Endonuclease/exonuclease/phosphatase"/>
    <property type="match status" value="1"/>
</dbReference>
<evidence type="ECO:0000256" key="6">
    <source>
        <dbReference type="ARBA" id="ARBA00022723"/>
    </source>
</evidence>
<proteinExistence type="inferred from homology"/>
<comment type="pathway">
    <text evidence="2">Lipid metabolism; sphingolipid metabolism.</text>
</comment>
<evidence type="ECO:0000256" key="12">
    <source>
        <dbReference type="ARBA" id="ARBA00023136"/>
    </source>
</evidence>
<evidence type="ECO:0000313" key="16">
    <source>
        <dbReference type="EMBL" id="CAJ2500982.1"/>
    </source>
</evidence>
<evidence type="ECO:0000256" key="1">
    <source>
        <dbReference type="ARBA" id="ARBA00004141"/>
    </source>
</evidence>
<dbReference type="GO" id="GO:0046872">
    <property type="term" value="F:metal ion binding"/>
    <property type="evidence" value="ECO:0007669"/>
    <property type="project" value="UniProtKB-KW"/>
</dbReference>
<comment type="subcellular location">
    <subcellularLocation>
        <location evidence="1">Membrane</location>
        <topology evidence="1">Multi-pass membrane protein</topology>
    </subcellularLocation>
</comment>
<evidence type="ECO:0000256" key="10">
    <source>
        <dbReference type="ARBA" id="ARBA00022989"/>
    </source>
</evidence>
<organism evidence="16 17">
    <name type="scientific">Anthostomella pinea</name>
    <dbReference type="NCBI Taxonomy" id="933095"/>
    <lineage>
        <taxon>Eukaryota</taxon>
        <taxon>Fungi</taxon>
        <taxon>Dikarya</taxon>
        <taxon>Ascomycota</taxon>
        <taxon>Pezizomycotina</taxon>
        <taxon>Sordariomycetes</taxon>
        <taxon>Xylariomycetidae</taxon>
        <taxon>Xylariales</taxon>
        <taxon>Xylariaceae</taxon>
        <taxon>Anthostomella</taxon>
    </lineage>
</organism>
<keyword evidence="7" id="KW-0378">Hydrolase</keyword>
<dbReference type="GO" id="GO:0006665">
    <property type="term" value="P:sphingolipid metabolic process"/>
    <property type="evidence" value="ECO:0007669"/>
    <property type="project" value="UniProtKB-KW"/>
</dbReference>
<feature type="transmembrane region" description="Helical" evidence="14">
    <location>
        <begin position="540"/>
        <end position="562"/>
    </location>
</feature>
<protein>
    <submittedName>
        <fullName evidence="16">Uu.00g038350.m01.CDS01</fullName>
    </submittedName>
</protein>
<dbReference type="Proteomes" id="UP001295740">
    <property type="component" value="Unassembled WGS sequence"/>
</dbReference>
<dbReference type="SUPFAM" id="SSF56219">
    <property type="entry name" value="DNase I-like"/>
    <property type="match status" value="1"/>
</dbReference>
<evidence type="ECO:0000256" key="9">
    <source>
        <dbReference type="ARBA" id="ARBA00022919"/>
    </source>
</evidence>
<name>A0AAI8VAG0_9PEZI</name>
<evidence type="ECO:0000256" key="4">
    <source>
        <dbReference type="ARBA" id="ARBA00006335"/>
    </source>
</evidence>
<gene>
    <name evidence="16" type="ORF">KHLLAP_LOCUS1450</name>
</gene>
<dbReference type="InterPro" id="IPR005135">
    <property type="entry name" value="Endo/exonuclease/phosphatase"/>
</dbReference>
<keyword evidence="9" id="KW-0746">Sphingolipid metabolism</keyword>
<evidence type="ECO:0000256" key="2">
    <source>
        <dbReference type="ARBA" id="ARBA00004760"/>
    </source>
</evidence>
<evidence type="ECO:0000259" key="15">
    <source>
        <dbReference type="Pfam" id="PF03372"/>
    </source>
</evidence>
<comment type="caution">
    <text evidence="16">The sequence shown here is derived from an EMBL/GenBank/DDBJ whole genome shotgun (WGS) entry which is preliminary data.</text>
</comment>
<feature type="domain" description="Endonuclease/exonuclease/phosphatase" evidence="15">
    <location>
        <begin position="11"/>
        <end position="290"/>
    </location>
</feature>
<keyword evidence="6" id="KW-0479">Metal-binding</keyword>
<comment type="pathway">
    <text evidence="3">Sphingolipid metabolism.</text>
</comment>
<dbReference type="PANTHER" id="PTHR16320:SF24">
    <property type="entry name" value="PHOSPHODIESTERASE, PUTATIVE-RELATED"/>
    <property type="match status" value="1"/>
</dbReference>
<dbReference type="PANTHER" id="PTHR16320">
    <property type="entry name" value="SPHINGOMYELINASE FAMILY MEMBER"/>
    <property type="match status" value="1"/>
</dbReference>
<evidence type="ECO:0000256" key="13">
    <source>
        <dbReference type="SAM" id="MobiDB-lite"/>
    </source>
</evidence>
<dbReference type="GO" id="GO:0004767">
    <property type="term" value="F:sphingomyelin phosphodiesterase activity"/>
    <property type="evidence" value="ECO:0007669"/>
    <property type="project" value="InterPro"/>
</dbReference>
<evidence type="ECO:0000256" key="14">
    <source>
        <dbReference type="SAM" id="Phobius"/>
    </source>
</evidence>
<accession>A0AAI8VAG0</accession>
<keyword evidence="10 14" id="KW-1133">Transmembrane helix</keyword>
<sequence>MDELPLELNIITLNCWGLLHLSPHRAKRLTAIGRYLATSEPSPHIVSLQECWTQEDYRSIRRETRFVLPFGKFYHSGAFGSGLVILSKWPIEESSMFRFPLNGRPTAFFRGDWFAGKGVACARIRYGDGEKDVVEVFNTHTHPVYQKAPSNNSYTVHRLSQAWELAKLLRGATERGHLVVALGDLNDVPLSLPYRLLSAHSPIRDAWRVLYPDSSLGSAEHEVERSRRRPIPTAAFNVAENGVTSRSAYNTWSWPRSTLKELRSGKRPMLGPDAPDAQGQRIDYIFFSRGGNPSLISELSEILSSYDADEGGGGRSAALSAPPGWVVRDVRVGAMARDEDLECSLSDHFSVEATLLLHTPTANYYKKGANATKRYLRDRDRDADNRQGTDGVNTNPNEGGGHHPTTPAPNLPELDGDHSLHPAASFTSTEAGIRTIGERRAAMAQGTYLQSPTASEYRNSRDRADYDDQLRSFDDNSNSNSYSYSYSYTSDPYYATIDGPTNGSGGANANGLLPSGTYDEILSLIHTYQHREHTQKKWRAAHCAAWIAVVVPACLVAVWFVAPLSAGGAFALLLLSSLGLAAGLVDGLLALLFFGGAERAALAEFEWEIRNAKATATGSHGMTLMGDEDDEKRW</sequence>